<dbReference type="InterPro" id="IPR008271">
    <property type="entry name" value="Ser/Thr_kinase_AS"/>
</dbReference>
<evidence type="ECO:0000313" key="3">
    <source>
        <dbReference type="Proteomes" id="UP000623129"/>
    </source>
</evidence>
<dbReference type="Pfam" id="PF07714">
    <property type="entry name" value="PK_Tyr_Ser-Thr"/>
    <property type="match status" value="1"/>
</dbReference>
<dbReference type="OrthoDB" id="339325at2759"/>
<evidence type="ECO:0000313" key="2">
    <source>
        <dbReference type="EMBL" id="KAF3329168.1"/>
    </source>
</evidence>
<comment type="caution">
    <text evidence="2">The sequence shown here is derived from an EMBL/GenBank/DDBJ whole genome shotgun (WGS) entry which is preliminary data.</text>
</comment>
<dbReference type="InterPro" id="IPR001245">
    <property type="entry name" value="Ser-Thr/Tyr_kinase_cat_dom"/>
</dbReference>
<dbReference type="InterPro" id="IPR000719">
    <property type="entry name" value="Prot_kinase_dom"/>
</dbReference>
<dbReference type="InterPro" id="IPR011009">
    <property type="entry name" value="Kinase-like_dom_sf"/>
</dbReference>
<dbReference type="EMBL" id="SWLB01000015">
    <property type="protein sequence ID" value="KAF3329168.1"/>
    <property type="molecule type" value="Genomic_DNA"/>
</dbReference>
<gene>
    <name evidence="2" type="ORF">FCM35_KLT06246</name>
</gene>
<dbReference type="Proteomes" id="UP000623129">
    <property type="component" value="Unassembled WGS sequence"/>
</dbReference>
<keyword evidence="2" id="KW-0808">Transferase</keyword>
<dbReference type="CDD" id="cd13999">
    <property type="entry name" value="STKc_MAP3K-like"/>
    <property type="match status" value="1"/>
</dbReference>
<name>A0A833R325_9POAL</name>
<dbReference type="PRINTS" id="PR00109">
    <property type="entry name" value="TYRKINASE"/>
</dbReference>
<dbReference type="GO" id="GO:0004672">
    <property type="term" value="F:protein kinase activity"/>
    <property type="evidence" value="ECO:0007669"/>
    <property type="project" value="InterPro"/>
</dbReference>
<sequence>MKRLRHPNVVLLMGAVTRVPHLSIVTEFLPRGSLFRLIHRPNNQLDEKRRLRMALDVARGMNYLHNCTPMVVHRDLKSPNLLVDKNWVVKVCDFGLSRMKHNTFLSSRSTAGTAEWMAPEVLRNEPSDEKCDVFSFGVILWELCTLQQPWEGMNPMQVVGAVGFQHRRLDVPNNMDPVVTKIIQDCWETDPKLRPSFSEIMASLKPLLKSMPNAQAPRQRVSQNDQ</sequence>
<accession>A0A833R325</accession>
<dbReference type="GO" id="GO:0005524">
    <property type="term" value="F:ATP binding"/>
    <property type="evidence" value="ECO:0007669"/>
    <property type="project" value="InterPro"/>
</dbReference>
<dbReference type="Gene3D" id="1.10.510.10">
    <property type="entry name" value="Transferase(Phosphotransferase) domain 1"/>
    <property type="match status" value="1"/>
</dbReference>
<dbReference type="AlphaFoldDB" id="A0A833R325"/>
<dbReference type="PANTHER" id="PTHR23257">
    <property type="entry name" value="SERINE-THREONINE PROTEIN KINASE"/>
    <property type="match status" value="1"/>
</dbReference>
<dbReference type="PIRSF" id="PIRSF000654">
    <property type="entry name" value="Integrin-linked_kinase"/>
    <property type="match status" value="1"/>
</dbReference>
<protein>
    <submittedName>
        <fullName evidence="2">Dual specificity protein kinase shkD-like isoform X3</fullName>
    </submittedName>
</protein>
<dbReference type="InterPro" id="IPR050167">
    <property type="entry name" value="Ser_Thr_protein_kinase"/>
</dbReference>
<dbReference type="GO" id="GO:0007165">
    <property type="term" value="P:signal transduction"/>
    <property type="evidence" value="ECO:0007669"/>
    <property type="project" value="TreeGrafter"/>
</dbReference>
<keyword evidence="3" id="KW-1185">Reference proteome</keyword>
<dbReference type="PROSITE" id="PS50011">
    <property type="entry name" value="PROTEIN_KINASE_DOM"/>
    <property type="match status" value="1"/>
</dbReference>
<dbReference type="PANTHER" id="PTHR23257:SF978">
    <property type="entry name" value="PROTEIN KINASE FAMILY PROTEIN"/>
    <property type="match status" value="1"/>
</dbReference>
<dbReference type="FunFam" id="1.10.510.10:FF:000193">
    <property type="entry name" value="Serine/threonine-protein kinase CTR1"/>
    <property type="match status" value="1"/>
</dbReference>
<reference evidence="2" key="1">
    <citation type="submission" date="2020-01" db="EMBL/GenBank/DDBJ databases">
        <title>Genome sequence of Kobresia littledalei, the first chromosome-level genome in the family Cyperaceae.</title>
        <authorList>
            <person name="Qu G."/>
        </authorList>
    </citation>
    <scope>NUCLEOTIDE SEQUENCE</scope>
    <source>
        <strain evidence="2">C.B.Clarke</strain>
        <tissue evidence="2">Leaf</tissue>
    </source>
</reference>
<dbReference type="GO" id="GO:0005737">
    <property type="term" value="C:cytoplasm"/>
    <property type="evidence" value="ECO:0007669"/>
    <property type="project" value="TreeGrafter"/>
</dbReference>
<keyword evidence="2" id="KW-0418">Kinase</keyword>
<dbReference type="SUPFAM" id="SSF56112">
    <property type="entry name" value="Protein kinase-like (PK-like)"/>
    <property type="match status" value="1"/>
</dbReference>
<dbReference type="Gene3D" id="3.30.200.20">
    <property type="entry name" value="Phosphorylase Kinase, domain 1"/>
    <property type="match status" value="1"/>
</dbReference>
<dbReference type="PROSITE" id="PS00108">
    <property type="entry name" value="PROTEIN_KINASE_ST"/>
    <property type="match status" value="1"/>
</dbReference>
<feature type="domain" description="Protein kinase" evidence="1">
    <location>
        <begin position="1"/>
        <end position="208"/>
    </location>
</feature>
<evidence type="ECO:0000259" key="1">
    <source>
        <dbReference type="PROSITE" id="PS50011"/>
    </source>
</evidence>
<dbReference type="SMART" id="SM00220">
    <property type="entry name" value="S_TKc"/>
    <property type="match status" value="1"/>
</dbReference>
<proteinExistence type="predicted"/>
<organism evidence="2 3">
    <name type="scientific">Carex littledalei</name>
    <dbReference type="NCBI Taxonomy" id="544730"/>
    <lineage>
        <taxon>Eukaryota</taxon>
        <taxon>Viridiplantae</taxon>
        <taxon>Streptophyta</taxon>
        <taxon>Embryophyta</taxon>
        <taxon>Tracheophyta</taxon>
        <taxon>Spermatophyta</taxon>
        <taxon>Magnoliopsida</taxon>
        <taxon>Liliopsida</taxon>
        <taxon>Poales</taxon>
        <taxon>Cyperaceae</taxon>
        <taxon>Cyperoideae</taxon>
        <taxon>Cariceae</taxon>
        <taxon>Carex</taxon>
        <taxon>Carex subgen. Euthyceras</taxon>
    </lineage>
</organism>